<dbReference type="AlphaFoldDB" id="A0A7L2DIZ6"/>
<feature type="non-terminal residue" evidence="9">
    <location>
        <position position="712"/>
    </location>
</feature>
<dbReference type="InterPro" id="IPR051098">
    <property type="entry name" value="NeuroDiff_E-box_TFs"/>
</dbReference>
<feature type="domain" description="BHLH" evidence="8">
    <location>
        <begin position="607"/>
        <end position="660"/>
    </location>
</feature>
<evidence type="ECO:0000256" key="7">
    <source>
        <dbReference type="SAM" id="MobiDB-lite"/>
    </source>
</evidence>
<dbReference type="FunFam" id="4.10.280.10:FF:000001">
    <property type="entry name" value="Putative transcription factor 12"/>
    <property type="match status" value="1"/>
</dbReference>
<dbReference type="SMART" id="SM00353">
    <property type="entry name" value="HLH"/>
    <property type="match status" value="1"/>
</dbReference>
<keyword evidence="10" id="KW-1185">Reference proteome</keyword>
<accession>A0A7L2DIZ6</accession>
<feature type="region of interest" description="Disordered" evidence="7">
    <location>
        <begin position="680"/>
        <end position="712"/>
    </location>
</feature>
<evidence type="ECO:0000313" key="9">
    <source>
        <dbReference type="EMBL" id="NXQ49515.1"/>
    </source>
</evidence>
<feature type="compositionally biased region" description="Basic and acidic residues" evidence="7">
    <location>
        <begin position="598"/>
        <end position="610"/>
    </location>
</feature>
<feature type="compositionally biased region" description="Polar residues" evidence="7">
    <location>
        <begin position="247"/>
        <end position="269"/>
    </location>
</feature>
<feature type="region of interest" description="Disordered" evidence="7">
    <location>
        <begin position="376"/>
        <end position="422"/>
    </location>
</feature>
<protein>
    <submittedName>
        <fullName evidence="9">HTF4 factor</fullName>
    </submittedName>
</protein>
<feature type="compositionally biased region" description="Low complexity" evidence="7">
    <location>
        <begin position="379"/>
        <end position="390"/>
    </location>
</feature>
<dbReference type="InterPro" id="IPR011598">
    <property type="entry name" value="bHLH_dom"/>
</dbReference>
<feature type="compositionally biased region" description="Polar residues" evidence="7">
    <location>
        <begin position="34"/>
        <end position="52"/>
    </location>
</feature>
<feature type="compositionally biased region" description="Polar residues" evidence="7">
    <location>
        <begin position="60"/>
        <end position="75"/>
    </location>
</feature>
<dbReference type="GO" id="GO:0046983">
    <property type="term" value="F:protein dimerization activity"/>
    <property type="evidence" value="ECO:0007669"/>
    <property type="project" value="InterPro"/>
</dbReference>
<evidence type="ECO:0000256" key="2">
    <source>
        <dbReference type="ARBA" id="ARBA00022473"/>
    </source>
</evidence>
<evidence type="ECO:0000313" key="10">
    <source>
        <dbReference type="Proteomes" id="UP000519684"/>
    </source>
</evidence>
<dbReference type="PANTHER" id="PTHR11793">
    <property type="entry name" value="BASIC HELIX-LOOP-HELIX TRANSCRIPTION FACTOR"/>
    <property type="match status" value="1"/>
</dbReference>
<feature type="compositionally biased region" description="Low complexity" evidence="7">
    <location>
        <begin position="282"/>
        <end position="296"/>
    </location>
</feature>
<keyword evidence="2" id="KW-0217">Developmental protein</keyword>
<dbReference type="InterPro" id="IPR036638">
    <property type="entry name" value="HLH_DNA-bd_sf"/>
</dbReference>
<feature type="compositionally biased region" description="Basic and acidic residues" evidence="7">
    <location>
        <begin position="548"/>
        <end position="560"/>
    </location>
</feature>
<feature type="non-terminal residue" evidence="9">
    <location>
        <position position="1"/>
    </location>
</feature>
<sequence length="712" mass="76210">QRRKMNSQQQRMAAIGTDKELSDLLDFSAMFSPPVNSGKTRPTTLGSSQFSGSGMDERTGATSWGTSGQPSPSYESSRENGSLHGKSSDLSTDIEKLKSQEGFADSPHYSDHLNDSRLGPHEGLSPTPFMNSNLMGKTSDRGPFPLYGRDTGLPGCQSSLLRSDMGLGSPGQLSSSGKPGTPYYPFSGTNQRRRPLHDSSALDPLQTKKVRKVPPGLPSSVYAPSPSSDDFNRESPSYPSPKPPSSMFASTFFMQDGTHNSSDLWSSSNGMSQPGYGGMLGGSSSHMSQSGSYGSLHAHDRLSYPPHSVSPTDINASLPPMSSFHRGSTSSSPYVAASHTPPVNGSDNILGNRGNGAGSSQTGDALGKALASIYSPDHTSSSFPSNPSTPVGSPSPLTGASQWSRSGGQAPSSPSYENSLHSLQSRMEDRLDRLDDAIHVLRNHAVGPSTSLSVGHGDIHSLLGPSHNGPVGSLNSNYGASSLVTANRQASMVGTHREEGVSLNSNHSVLPSTVSAQSTELNHKTQDSYRALSGGLQSQSVAIGPTEIKSEHKEKDENIHEPPSSDDMKSDDESSQKDIKVSSRGRTSSTNEDEDLNPEQKIEREKERRMANNARERLRVRDINEAFKELGRMCQLHLKSEKPQTKLLILHQAVAVILSLEQQVRERNLNPKAACLKRREEEKVSAVSAEPPTAHPGSHPGLSETTNPMGHM</sequence>
<dbReference type="SUPFAM" id="SSF47459">
    <property type="entry name" value="HLH, helix-loop-helix DNA-binding domain"/>
    <property type="match status" value="1"/>
</dbReference>
<dbReference type="Pfam" id="PF00010">
    <property type="entry name" value="HLH"/>
    <property type="match status" value="1"/>
</dbReference>
<dbReference type="GO" id="GO:0005634">
    <property type="term" value="C:nucleus"/>
    <property type="evidence" value="ECO:0007669"/>
    <property type="project" value="UniProtKB-SubCell"/>
</dbReference>
<feature type="compositionally biased region" description="Basic and acidic residues" evidence="7">
    <location>
        <begin position="566"/>
        <end position="581"/>
    </location>
</feature>
<evidence type="ECO:0000256" key="1">
    <source>
        <dbReference type="ARBA" id="ARBA00004123"/>
    </source>
</evidence>
<feature type="compositionally biased region" description="Polar residues" evidence="7">
    <location>
        <begin position="391"/>
        <end position="422"/>
    </location>
</feature>
<dbReference type="PROSITE" id="PS50888">
    <property type="entry name" value="BHLH"/>
    <property type="match status" value="1"/>
</dbReference>
<keyword evidence="6" id="KW-0539">Nucleus</keyword>
<dbReference type="Proteomes" id="UP000519684">
    <property type="component" value="Unassembled WGS sequence"/>
</dbReference>
<evidence type="ECO:0000256" key="3">
    <source>
        <dbReference type="ARBA" id="ARBA00023015"/>
    </source>
</evidence>
<feature type="compositionally biased region" description="Low complexity" evidence="7">
    <location>
        <begin position="166"/>
        <end position="180"/>
    </location>
</feature>
<keyword evidence="5" id="KW-0804">Transcription</keyword>
<dbReference type="PANTHER" id="PTHR11793:SF11">
    <property type="entry name" value="TRANSCRIPTION FACTOR 12"/>
    <property type="match status" value="1"/>
</dbReference>
<feature type="compositionally biased region" description="Basic and acidic residues" evidence="7">
    <location>
        <begin position="108"/>
        <end position="120"/>
    </location>
</feature>
<evidence type="ECO:0000256" key="6">
    <source>
        <dbReference type="ARBA" id="ARBA00023242"/>
    </source>
</evidence>
<feature type="region of interest" description="Disordered" evidence="7">
    <location>
        <begin position="513"/>
        <end position="610"/>
    </location>
</feature>
<dbReference type="GO" id="GO:0005667">
    <property type="term" value="C:transcription regulator complex"/>
    <property type="evidence" value="ECO:0007669"/>
    <property type="project" value="TreeGrafter"/>
</dbReference>
<dbReference type="GO" id="GO:0000981">
    <property type="term" value="F:DNA-binding transcription factor activity, RNA polymerase II-specific"/>
    <property type="evidence" value="ECO:0007669"/>
    <property type="project" value="TreeGrafter"/>
</dbReference>
<proteinExistence type="predicted"/>
<dbReference type="CDD" id="cd18945">
    <property type="entry name" value="bHLH_E-protein_TCF4_E2-2"/>
    <property type="match status" value="1"/>
</dbReference>
<reference evidence="9 10" key="1">
    <citation type="submission" date="2019-09" db="EMBL/GenBank/DDBJ databases">
        <title>Bird 10,000 Genomes (B10K) Project - Family phase.</title>
        <authorList>
            <person name="Zhang G."/>
        </authorList>
    </citation>
    <scope>NUCLEOTIDE SEQUENCE [LARGE SCALE GENOMIC DNA]</scope>
    <source>
        <strain evidence="9">B10K-DU-001-17</strain>
        <tissue evidence="9">Muscle</tissue>
    </source>
</reference>
<organism evidence="9 10">
    <name type="scientific">Catharus fuscescens</name>
    <name type="common">Veery</name>
    <name type="synonym">Turdus fuscescens</name>
    <dbReference type="NCBI Taxonomy" id="159581"/>
    <lineage>
        <taxon>Eukaryota</taxon>
        <taxon>Metazoa</taxon>
        <taxon>Chordata</taxon>
        <taxon>Craniata</taxon>
        <taxon>Vertebrata</taxon>
        <taxon>Euteleostomi</taxon>
        <taxon>Archelosauria</taxon>
        <taxon>Archosauria</taxon>
        <taxon>Dinosauria</taxon>
        <taxon>Saurischia</taxon>
        <taxon>Theropoda</taxon>
        <taxon>Coelurosauria</taxon>
        <taxon>Aves</taxon>
        <taxon>Neognathae</taxon>
        <taxon>Neoaves</taxon>
        <taxon>Telluraves</taxon>
        <taxon>Australaves</taxon>
        <taxon>Passeriformes</taxon>
        <taxon>Turdidae</taxon>
        <taxon>Catharus</taxon>
    </lineage>
</organism>
<evidence type="ECO:0000259" key="8">
    <source>
        <dbReference type="PROSITE" id="PS50888"/>
    </source>
</evidence>
<evidence type="ECO:0000256" key="5">
    <source>
        <dbReference type="ARBA" id="ARBA00023163"/>
    </source>
</evidence>
<gene>
    <name evidence="9" type="primary">Tcf12</name>
    <name evidence="9" type="ORF">CATFUS_R00423</name>
</gene>
<dbReference type="GO" id="GO:0000978">
    <property type="term" value="F:RNA polymerase II cis-regulatory region sequence-specific DNA binding"/>
    <property type="evidence" value="ECO:0007669"/>
    <property type="project" value="TreeGrafter"/>
</dbReference>
<dbReference type="GO" id="GO:0000785">
    <property type="term" value="C:chromatin"/>
    <property type="evidence" value="ECO:0007669"/>
    <property type="project" value="TreeGrafter"/>
</dbReference>
<keyword evidence="3" id="KW-0805">Transcription regulation</keyword>
<dbReference type="EMBL" id="VWYD01027920">
    <property type="protein sequence ID" value="NXQ49515.1"/>
    <property type="molecule type" value="Genomic_DNA"/>
</dbReference>
<comment type="subcellular location">
    <subcellularLocation>
        <location evidence="1">Nucleus</location>
    </subcellularLocation>
</comment>
<evidence type="ECO:0000256" key="4">
    <source>
        <dbReference type="ARBA" id="ARBA00023125"/>
    </source>
</evidence>
<comment type="caution">
    <text evidence="9">The sequence shown here is derived from an EMBL/GenBank/DDBJ whole genome shotgun (WGS) entry which is preliminary data.</text>
</comment>
<keyword evidence="4" id="KW-0238">DNA-binding</keyword>
<feature type="region of interest" description="Disordered" evidence="7">
    <location>
        <begin position="29"/>
        <end position="364"/>
    </location>
</feature>
<feature type="compositionally biased region" description="Polar residues" evidence="7">
    <location>
        <begin position="703"/>
        <end position="712"/>
    </location>
</feature>
<dbReference type="Gene3D" id="4.10.280.10">
    <property type="entry name" value="Helix-loop-helix DNA-binding domain"/>
    <property type="match status" value="1"/>
</dbReference>
<name>A0A7L2DIZ6_CATFU</name>